<dbReference type="RefSeq" id="WP_159270045.1">
    <property type="nucleotide sequence ID" value="NZ_CACSIK010000003.1"/>
</dbReference>
<dbReference type="InterPro" id="IPR013149">
    <property type="entry name" value="ADH-like_C"/>
</dbReference>
<evidence type="ECO:0000259" key="2">
    <source>
        <dbReference type="SMART" id="SM00829"/>
    </source>
</evidence>
<sequence>MTSIKNKKIVLTSRPNGEVKTECWKLVHEEINGDIDPGEFIVKIDSISIDPAMRGWINNVESYIPPVQINETMRALGLAVVVDSKHEKFNKGDLLSGMFGVQEYCKLNSDYAIEKIDNTAENINTSIFLSALGMPGMTAYFGLTDVARIKANDTVLISGAAGAVGSIAGQIAKIKGCTVIGIAGGEDKCRYLIEEAGFDDAIDYKSNIDLNEAIAKSCPKGIDVFFDNVGGPTLDAAIKHINHKARITVCGAISQYNAAGLSIHAEIDYIPILFNSARLEGFVVLDYYHRYSEGVKEIVKWMNEGQIKSKEDIRHGIENFGDYFNLLFNGGNFGKLILKP</sequence>
<reference evidence="5 6" key="1">
    <citation type="submission" date="2019-11" db="EMBL/GenBank/DDBJ databases">
        <authorList>
            <person name="Holert J."/>
        </authorList>
    </citation>
    <scope>NUCLEOTIDE SEQUENCE [LARGE SCALE GENOMIC DNA]</scope>
    <source>
        <strain evidence="4">BC3_2A</strain>
        <strain evidence="3">SB11_1A</strain>
    </source>
</reference>
<keyword evidence="5" id="KW-1185">Reference proteome</keyword>
<dbReference type="EMBL" id="CACSIM010000006">
    <property type="protein sequence ID" value="CAA0118500.1"/>
    <property type="molecule type" value="Genomic_DNA"/>
</dbReference>
<dbReference type="SMART" id="SM00829">
    <property type="entry name" value="PKS_ER"/>
    <property type="match status" value="1"/>
</dbReference>
<organism evidence="4 6">
    <name type="scientific">Zhongshania aliphaticivorans</name>
    <dbReference type="NCBI Taxonomy" id="1470434"/>
    <lineage>
        <taxon>Bacteria</taxon>
        <taxon>Pseudomonadati</taxon>
        <taxon>Pseudomonadota</taxon>
        <taxon>Gammaproteobacteria</taxon>
        <taxon>Cellvibrionales</taxon>
        <taxon>Spongiibacteraceae</taxon>
        <taxon>Zhongshania</taxon>
    </lineage>
</organism>
<keyword evidence="1 4" id="KW-0560">Oxidoreductase</keyword>
<evidence type="ECO:0000313" key="4">
    <source>
        <dbReference type="EMBL" id="CAA0118500.1"/>
    </source>
</evidence>
<dbReference type="CDD" id="cd05288">
    <property type="entry name" value="PGDH"/>
    <property type="match status" value="1"/>
</dbReference>
<accession>A0A5S9QJV7</accession>
<dbReference type="Gene3D" id="3.90.180.10">
    <property type="entry name" value="Medium-chain alcohol dehydrogenases, catalytic domain"/>
    <property type="match status" value="1"/>
</dbReference>
<evidence type="ECO:0000256" key="1">
    <source>
        <dbReference type="ARBA" id="ARBA00023002"/>
    </source>
</evidence>
<dbReference type="GO" id="GO:0016628">
    <property type="term" value="F:oxidoreductase activity, acting on the CH-CH group of donors, NAD or NADP as acceptor"/>
    <property type="evidence" value="ECO:0007669"/>
    <property type="project" value="InterPro"/>
</dbReference>
<dbReference type="InterPro" id="IPR020843">
    <property type="entry name" value="ER"/>
</dbReference>
<dbReference type="EC" id="1.-.-.-" evidence="4"/>
<dbReference type="SUPFAM" id="SSF51735">
    <property type="entry name" value="NAD(P)-binding Rossmann-fold domains"/>
    <property type="match status" value="1"/>
</dbReference>
<evidence type="ECO:0000313" key="5">
    <source>
        <dbReference type="Proteomes" id="UP000435877"/>
    </source>
</evidence>
<dbReference type="Pfam" id="PF00107">
    <property type="entry name" value="ADH_zinc_N"/>
    <property type="match status" value="1"/>
</dbReference>
<dbReference type="PANTHER" id="PTHR43205:SF7">
    <property type="entry name" value="PROSTAGLANDIN REDUCTASE 1"/>
    <property type="match status" value="1"/>
</dbReference>
<dbReference type="Pfam" id="PF16884">
    <property type="entry name" value="ADH_N_2"/>
    <property type="match status" value="1"/>
</dbReference>
<dbReference type="OrthoDB" id="9805663at2"/>
<evidence type="ECO:0000313" key="6">
    <source>
        <dbReference type="Proteomes" id="UP000439591"/>
    </source>
</evidence>
<feature type="domain" description="Enoyl reductase (ER)" evidence="2">
    <location>
        <begin position="17"/>
        <end position="338"/>
    </location>
</feature>
<dbReference type="EMBL" id="CACSIK010000003">
    <property type="protein sequence ID" value="CAA0111187.1"/>
    <property type="molecule type" value="Genomic_DNA"/>
</dbReference>
<proteinExistence type="predicted"/>
<dbReference type="Proteomes" id="UP000439591">
    <property type="component" value="Unassembled WGS sequence"/>
</dbReference>
<dbReference type="FunFam" id="3.40.50.720:FF:000121">
    <property type="entry name" value="Prostaglandin reductase 2"/>
    <property type="match status" value="1"/>
</dbReference>
<name>A0A5S9QJV7_9GAMM</name>
<dbReference type="Proteomes" id="UP000435877">
    <property type="component" value="Unassembled WGS sequence"/>
</dbReference>
<dbReference type="InterPro" id="IPR045010">
    <property type="entry name" value="MDR_fam"/>
</dbReference>
<dbReference type="AlphaFoldDB" id="A0A5S9QJV7"/>
<evidence type="ECO:0000313" key="3">
    <source>
        <dbReference type="EMBL" id="CAA0111187.1"/>
    </source>
</evidence>
<protein>
    <submittedName>
        <fullName evidence="4">NADP-dependent oxidoreductase YfmJ</fullName>
        <ecNumber evidence="4">1.-.-.-</ecNumber>
    </submittedName>
</protein>
<gene>
    <name evidence="4" type="primary">yfmJ_3</name>
    <name evidence="3" type="ORF">IHBHHGIJ_03274</name>
    <name evidence="4" type="ORF">KFEGEMFD_03487</name>
</gene>
<dbReference type="PANTHER" id="PTHR43205">
    <property type="entry name" value="PROSTAGLANDIN REDUCTASE"/>
    <property type="match status" value="1"/>
</dbReference>
<dbReference type="InterPro" id="IPR041694">
    <property type="entry name" value="ADH_N_2"/>
</dbReference>
<dbReference type="Gene3D" id="3.40.50.720">
    <property type="entry name" value="NAD(P)-binding Rossmann-like Domain"/>
    <property type="match status" value="1"/>
</dbReference>
<dbReference type="InterPro" id="IPR036291">
    <property type="entry name" value="NAD(P)-bd_dom_sf"/>
</dbReference>
<dbReference type="InterPro" id="IPR011032">
    <property type="entry name" value="GroES-like_sf"/>
</dbReference>
<dbReference type="SUPFAM" id="SSF50129">
    <property type="entry name" value="GroES-like"/>
    <property type="match status" value="1"/>
</dbReference>